<sequence>MKTVSVDAALDDVESLMGGTLINADGEPTHVLLVEGAPRSGKTTFALQTLKKALERYGNDGAMMISSNRLTARDLNAKALQDVESSTNPRIVRTLSALAFSVLAAVRRELGLVPPRLLNGAEQDAVLTDVLNVHKAHAAAGELCSTCRLLLDYFAAADSATPPGAAGAANATGVTGAEGDATSVRTTTEETFAQCLSQEFVSQLRDMLARINEVGAEHSDLGRILQRLDEQQILVETKMRMRVQWQLAFRLRGEYAQAVSQRFPDEFRLDSSYLLREATQALAQRSAAMAGDGLPQLLVVDDVQDVTLAGMALLQALNRRGVLLVLVGCNDEAVQVFRGSYPEFLMLRALKKPVAQGQVSDVFAASAVDGERGLADSNLGRFHAAAVELEPCISEADVTYKDVIASRVSLAIGADEEGLGAGTARPGKLPDVRGALALKPLPQDDPLLEPSRINVEGSLYRSASNEADATIRQIKDLHVSQPNVMWNDMAVIAHDNATVHALGMRLRNAGVPVRYSSITASFAKDSTVQGLFALIRLGILRSRGYRETKELETERLRRKLSQQQMRNEIIQSAIKTYLASPLIDSLAGTKPTAAGTSVKPTEDSPQGNTPGSTLENTQGNTPAVGDPSDDDVHVGVTQTNDAMRAWEKARPVRIGAVRNSIQALLMVLLTIRQNQAEAQEQADGAVSQEARPVPGISLATPSESLEPLLALYDDVATVDVVDEYDELCAQLVVGDTTVRDSIIKALRNIGKGSADVQAFCTLPARIDAVAQAYQASHDPYEILWAAWQASGVADRWQQQAVELGSYGDAANDRLDMMMRLFDYARTGGEFDSIEDFMDQVRQMDVIADSLSKTGPNPDAVTLTTPAGACGRSWDYVWVPAVQQDVWPNLTVRNTMFATEDLTDIMLRGTLGVLGTQGDSHRGRVASVLHSEEKGLLVAITRAAKRLAVSAVWSDDTTPSDFLFTFMPELFPVSDDIAKVNFTQVSADSAPAASIPMLIERARNVIAKEAYEALESQKNAAETLGVGEQFDPMKVPGLSYEKLSPEARDAVRTLRYLASQGYADAMPDQWAFVYGRTERETSAGATGSDASSVANDGSNADRFQDDKSTGGESWSGTSADNSSGVPSISQVSLSPSMVDTLWDCPVCALLDRALGGPSATKINQSFGIIVHKVAQIATERGWDKPGFPNDELSRDERIAQITNRMQNEYNRLSEAMHVDNDPQSQYSARRKEITVHDTLQHIASYFVNVNSEGYAADAKYGPLIGKYDRVESEYPLHVQFSIRELLPFFQMMDVENLASVSVERFQLLLDILAGGFAPGLTPDTKVTLNARIDRLEVRNDVETGFPFYRIVDYKTGQQGHTGAENYSDLQLVCYQLALTMSQIHENGVDLPLIPIASAGLFDIEKNDAPSSFHAAENCAQPPLFVDMPYQDGDESGRVPCLNNSKDRLDSHSFGSSLRTSINNSAIDSIARVVAVAQYEYDSIGEIPVELAFVLSSFENHTLGWWSLTMLSRIFYAASVAGTQGTVPAHEASRKHMRYCRHKRVCPACGGELTTVMGKEER</sequence>
<evidence type="ECO:0000259" key="16">
    <source>
        <dbReference type="Pfam" id="PF13361"/>
    </source>
</evidence>
<dbReference type="PANTHER" id="PTHR11070">
    <property type="entry name" value="UVRD / RECB / PCRA DNA HELICASE FAMILY MEMBER"/>
    <property type="match status" value="1"/>
</dbReference>
<dbReference type="InterPro" id="IPR014016">
    <property type="entry name" value="UvrD-like_ATP-bd"/>
</dbReference>
<evidence type="ECO:0000256" key="5">
    <source>
        <dbReference type="ARBA" id="ARBA00022806"/>
    </source>
</evidence>
<gene>
    <name evidence="17" type="ORF">PSSU_0213</name>
</gene>
<accession>A0A261F2V1</accession>
<dbReference type="Pfam" id="PF13361">
    <property type="entry name" value="UvrD_C"/>
    <property type="match status" value="1"/>
</dbReference>
<keyword evidence="3" id="KW-0227">DNA damage</keyword>
<evidence type="ECO:0000256" key="8">
    <source>
        <dbReference type="ARBA" id="ARBA00023204"/>
    </source>
</evidence>
<dbReference type="GO" id="GO:0004527">
    <property type="term" value="F:exonuclease activity"/>
    <property type="evidence" value="ECO:0007669"/>
    <property type="project" value="UniProtKB-KW"/>
</dbReference>
<evidence type="ECO:0000256" key="2">
    <source>
        <dbReference type="ARBA" id="ARBA00022741"/>
    </source>
</evidence>
<evidence type="ECO:0000259" key="15">
    <source>
        <dbReference type="Pfam" id="PF12705"/>
    </source>
</evidence>
<dbReference type="GO" id="GO:0043138">
    <property type="term" value="F:3'-5' DNA helicase activity"/>
    <property type="evidence" value="ECO:0007669"/>
    <property type="project" value="UniProtKB-EC"/>
</dbReference>
<evidence type="ECO:0000256" key="6">
    <source>
        <dbReference type="ARBA" id="ARBA00022839"/>
    </source>
</evidence>
<keyword evidence="7" id="KW-0067">ATP-binding</keyword>
<feature type="compositionally biased region" description="Polar residues" evidence="13">
    <location>
        <begin position="594"/>
        <end position="621"/>
    </location>
</feature>
<comment type="catalytic activity">
    <reaction evidence="12">
        <text>ATP + H2O = ADP + phosphate + H(+)</text>
        <dbReference type="Rhea" id="RHEA:13065"/>
        <dbReference type="ChEBI" id="CHEBI:15377"/>
        <dbReference type="ChEBI" id="CHEBI:15378"/>
        <dbReference type="ChEBI" id="CHEBI:30616"/>
        <dbReference type="ChEBI" id="CHEBI:43474"/>
        <dbReference type="ChEBI" id="CHEBI:456216"/>
        <dbReference type="EC" id="5.6.2.4"/>
    </reaction>
</comment>
<keyword evidence="6" id="KW-0269">Exonuclease</keyword>
<keyword evidence="2" id="KW-0547">Nucleotide-binding</keyword>
<name>A0A261F2V1_9BIFI</name>
<dbReference type="SUPFAM" id="SSF52540">
    <property type="entry name" value="P-loop containing nucleoside triphosphate hydrolases"/>
    <property type="match status" value="1"/>
</dbReference>
<dbReference type="Pfam" id="PF00580">
    <property type="entry name" value="UvrD-helicase"/>
    <property type="match status" value="1"/>
</dbReference>
<feature type="domain" description="UvrD-like helicase ATP-binding" evidence="14">
    <location>
        <begin position="29"/>
        <end position="346"/>
    </location>
</feature>
<dbReference type="PANTHER" id="PTHR11070:SF2">
    <property type="entry name" value="ATP-DEPENDENT DNA HELICASE SRS2"/>
    <property type="match status" value="1"/>
</dbReference>
<evidence type="ECO:0000256" key="12">
    <source>
        <dbReference type="ARBA" id="ARBA00048988"/>
    </source>
</evidence>
<evidence type="ECO:0000256" key="7">
    <source>
        <dbReference type="ARBA" id="ARBA00022840"/>
    </source>
</evidence>
<feature type="compositionally biased region" description="Low complexity" evidence="13">
    <location>
        <begin position="1081"/>
        <end position="1093"/>
    </location>
</feature>
<evidence type="ECO:0000256" key="4">
    <source>
        <dbReference type="ARBA" id="ARBA00022801"/>
    </source>
</evidence>
<dbReference type="InterPro" id="IPR000212">
    <property type="entry name" value="DNA_helicase_UvrD/REP"/>
</dbReference>
<evidence type="ECO:0000256" key="9">
    <source>
        <dbReference type="ARBA" id="ARBA00023235"/>
    </source>
</evidence>
<feature type="domain" description="UvrD-like helicase C-terminal" evidence="16">
    <location>
        <begin position="462"/>
        <end position="950"/>
    </location>
</feature>
<dbReference type="InterPro" id="IPR038726">
    <property type="entry name" value="PDDEXK_AddAB-type"/>
</dbReference>
<dbReference type="Proteomes" id="UP000216454">
    <property type="component" value="Unassembled WGS sequence"/>
</dbReference>
<feature type="region of interest" description="Disordered" evidence="13">
    <location>
        <begin position="590"/>
        <end position="632"/>
    </location>
</feature>
<dbReference type="InterPro" id="IPR027417">
    <property type="entry name" value="P-loop_NTPase"/>
</dbReference>
<dbReference type="GO" id="GO:0000725">
    <property type="term" value="P:recombinational repair"/>
    <property type="evidence" value="ECO:0007669"/>
    <property type="project" value="TreeGrafter"/>
</dbReference>
<proteinExistence type="predicted"/>
<feature type="domain" description="PD-(D/E)XK endonuclease-like" evidence="15">
    <location>
        <begin position="1301"/>
        <end position="1380"/>
    </location>
</feature>
<evidence type="ECO:0000256" key="1">
    <source>
        <dbReference type="ARBA" id="ARBA00022722"/>
    </source>
</evidence>
<evidence type="ECO:0000256" key="10">
    <source>
        <dbReference type="ARBA" id="ARBA00034617"/>
    </source>
</evidence>
<dbReference type="Pfam" id="PF12705">
    <property type="entry name" value="PDDEXK_1"/>
    <property type="match status" value="2"/>
</dbReference>
<evidence type="ECO:0000256" key="11">
    <source>
        <dbReference type="ARBA" id="ARBA00034808"/>
    </source>
</evidence>
<dbReference type="EC" id="5.6.2.4" evidence="11"/>
<organism evidence="17 18">
    <name type="scientific">Pseudoscardovia suis</name>
    <dbReference type="NCBI Taxonomy" id="987063"/>
    <lineage>
        <taxon>Bacteria</taxon>
        <taxon>Bacillati</taxon>
        <taxon>Actinomycetota</taxon>
        <taxon>Actinomycetes</taxon>
        <taxon>Bifidobacteriales</taxon>
        <taxon>Bifidobacteriaceae</taxon>
        <taxon>Pseudoscardovia</taxon>
    </lineage>
</organism>
<evidence type="ECO:0000256" key="13">
    <source>
        <dbReference type="SAM" id="MobiDB-lite"/>
    </source>
</evidence>
<keyword evidence="5" id="KW-0347">Helicase</keyword>
<evidence type="ECO:0000313" key="17">
    <source>
        <dbReference type="EMBL" id="OZG53447.1"/>
    </source>
</evidence>
<dbReference type="GO" id="GO:0003677">
    <property type="term" value="F:DNA binding"/>
    <property type="evidence" value="ECO:0007669"/>
    <property type="project" value="InterPro"/>
</dbReference>
<keyword evidence="8" id="KW-0234">DNA repair</keyword>
<comment type="catalytic activity">
    <reaction evidence="10">
        <text>Couples ATP hydrolysis with the unwinding of duplex DNA by translocating in the 3'-5' direction.</text>
        <dbReference type="EC" id="5.6.2.4"/>
    </reaction>
</comment>
<dbReference type="GO" id="GO:0005524">
    <property type="term" value="F:ATP binding"/>
    <property type="evidence" value="ECO:0007669"/>
    <property type="project" value="UniProtKB-KW"/>
</dbReference>
<keyword evidence="9" id="KW-0413">Isomerase</keyword>
<evidence type="ECO:0000313" key="18">
    <source>
        <dbReference type="Proteomes" id="UP000216454"/>
    </source>
</evidence>
<reference evidence="17 18" key="1">
    <citation type="journal article" date="2017" name="BMC Genomics">
        <title>Comparative genomic and phylogenomic analyses of the Bifidobacteriaceae family.</title>
        <authorList>
            <person name="Lugli G.A."/>
            <person name="Milani C."/>
            <person name="Turroni F."/>
            <person name="Duranti S."/>
            <person name="Mancabelli L."/>
            <person name="Mangifesta M."/>
            <person name="Ferrario C."/>
            <person name="Modesto M."/>
            <person name="Mattarelli P."/>
            <person name="Jiri K."/>
            <person name="van Sinderen D."/>
            <person name="Ventura M."/>
        </authorList>
    </citation>
    <scope>NUCLEOTIDE SEQUENCE [LARGE SCALE GENOMIC DNA]</scope>
    <source>
        <strain evidence="17 18">DSM 24744</strain>
    </source>
</reference>
<keyword evidence="1" id="KW-0540">Nuclease</keyword>
<protein>
    <recommendedName>
        <fullName evidence="11">DNA 3'-5' helicase</fullName>
        <ecNumber evidence="11">5.6.2.4</ecNumber>
    </recommendedName>
</protein>
<dbReference type="Gene3D" id="3.40.50.300">
    <property type="entry name" value="P-loop containing nucleotide triphosphate hydrolases"/>
    <property type="match status" value="2"/>
</dbReference>
<dbReference type="RefSeq" id="WP_144441834.1">
    <property type="nucleotide sequence ID" value="NZ_MWWQ01000004.1"/>
</dbReference>
<feature type="region of interest" description="Disordered" evidence="13">
    <location>
        <begin position="1081"/>
        <end position="1129"/>
    </location>
</feature>
<keyword evidence="4" id="KW-0378">Hydrolase</keyword>
<feature type="compositionally biased region" description="Polar residues" evidence="13">
    <location>
        <begin position="1109"/>
        <end position="1129"/>
    </location>
</feature>
<dbReference type="InterPro" id="IPR014017">
    <property type="entry name" value="DNA_helicase_UvrD-like_C"/>
</dbReference>
<feature type="domain" description="PD-(D/E)XK endonuclease-like" evidence="15">
    <location>
        <begin position="1131"/>
        <end position="1271"/>
    </location>
</feature>
<comment type="caution">
    <text evidence="17">The sequence shown here is derived from an EMBL/GenBank/DDBJ whole genome shotgun (WGS) entry which is preliminary data.</text>
</comment>
<evidence type="ECO:0000259" key="14">
    <source>
        <dbReference type="Pfam" id="PF00580"/>
    </source>
</evidence>
<evidence type="ECO:0000256" key="3">
    <source>
        <dbReference type="ARBA" id="ARBA00022763"/>
    </source>
</evidence>
<dbReference type="EMBL" id="MWWQ01000004">
    <property type="protein sequence ID" value="OZG53447.1"/>
    <property type="molecule type" value="Genomic_DNA"/>
</dbReference>
<keyword evidence="18" id="KW-1185">Reference proteome</keyword>
<dbReference type="OrthoDB" id="5240387at2"/>